<dbReference type="SMART" id="SM00220">
    <property type="entry name" value="S_TKc"/>
    <property type="match status" value="1"/>
</dbReference>
<dbReference type="SUPFAM" id="SSF56112">
    <property type="entry name" value="Protein kinase-like (PK-like)"/>
    <property type="match status" value="1"/>
</dbReference>
<dbReference type="Pfam" id="PF03793">
    <property type="entry name" value="PASTA"/>
    <property type="match status" value="4"/>
</dbReference>
<dbReference type="CDD" id="cd06577">
    <property type="entry name" value="PASTA_pknB"/>
    <property type="match status" value="4"/>
</dbReference>
<dbReference type="Gene3D" id="3.30.200.20">
    <property type="entry name" value="Phosphorylase Kinase, domain 1"/>
    <property type="match status" value="1"/>
</dbReference>
<dbReference type="Proteomes" id="UP000642107">
    <property type="component" value="Unassembled WGS sequence"/>
</dbReference>
<gene>
    <name evidence="13" type="primary">pknB</name>
    <name evidence="13" type="ORF">IGS67_12265</name>
</gene>
<evidence type="ECO:0000259" key="12">
    <source>
        <dbReference type="PROSITE" id="PS51178"/>
    </source>
</evidence>
<dbReference type="EC" id="2.7.11.1" evidence="1"/>
<proteinExistence type="predicted"/>
<accession>A0ABR9DT59</accession>
<dbReference type="InterPro" id="IPR005543">
    <property type="entry name" value="PASTA_dom"/>
</dbReference>
<evidence type="ECO:0000256" key="10">
    <source>
        <dbReference type="SAM" id="Phobius"/>
    </source>
</evidence>
<dbReference type="Gene3D" id="3.30.10.20">
    <property type="match status" value="4"/>
</dbReference>
<evidence type="ECO:0000256" key="7">
    <source>
        <dbReference type="ARBA" id="ARBA00047899"/>
    </source>
</evidence>
<keyword evidence="2" id="KW-0723">Serine/threonine-protein kinase</keyword>
<dbReference type="Gene3D" id="1.10.510.10">
    <property type="entry name" value="Transferase(Phosphotransferase) domain 1"/>
    <property type="match status" value="1"/>
</dbReference>
<dbReference type="InterPro" id="IPR000719">
    <property type="entry name" value="Prot_kinase_dom"/>
</dbReference>
<feature type="compositionally biased region" description="Low complexity" evidence="9">
    <location>
        <begin position="322"/>
        <end position="343"/>
    </location>
</feature>
<feature type="domain" description="PASTA" evidence="12">
    <location>
        <begin position="554"/>
        <end position="620"/>
    </location>
</feature>
<comment type="catalytic activity">
    <reaction evidence="7">
        <text>L-threonyl-[protein] + ATP = O-phospho-L-threonyl-[protein] + ADP + H(+)</text>
        <dbReference type="Rhea" id="RHEA:46608"/>
        <dbReference type="Rhea" id="RHEA-COMP:11060"/>
        <dbReference type="Rhea" id="RHEA-COMP:11605"/>
        <dbReference type="ChEBI" id="CHEBI:15378"/>
        <dbReference type="ChEBI" id="CHEBI:30013"/>
        <dbReference type="ChEBI" id="CHEBI:30616"/>
        <dbReference type="ChEBI" id="CHEBI:61977"/>
        <dbReference type="ChEBI" id="CHEBI:456216"/>
        <dbReference type="EC" id="2.7.11.1"/>
    </reaction>
</comment>
<dbReference type="PANTHER" id="PTHR43289:SF34">
    <property type="entry name" value="SERINE_THREONINE-PROTEIN KINASE YBDM-RELATED"/>
    <property type="match status" value="1"/>
</dbReference>
<keyword evidence="4" id="KW-0547">Nucleotide-binding</keyword>
<evidence type="ECO:0000256" key="1">
    <source>
        <dbReference type="ARBA" id="ARBA00012513"/>
    </source>
</evidence>
<dbReference type="EMBL" id="JACZDF010000007">
    <property type="protein sequence ID" value="MBD9700253.1"/>
    <property type="molecule type" value="Genomic_DNA"/>
</dbReference>
<keyword evidence="10" id="KW-1133">Transmembrane helix</keyword>
<sequence length="684" mass="71149">MGATLTDPLVGRLVDGRYLVVSRIARGGMATVYRAVDRRLDREVALKVMHPHLADGAEGADFVSRFRREARAAARLAHPGLVAVFDQGVDGDTSYLTMELIDGSTLRRRLREQGTLPVGEALDIAEAVLDALTAAHRTGLVHRDIKPENVLISEEGRVKVADFGLARAVTEVTSTATGTVFGTVAYLAPEIILTGACDARTDVYAVGILLHEMLTGAQPHTGATPIQVAYRHVNVDVPDVSDVATDMPTEIDELVAAFAARDAENRPPDAAAALDLLRRTRGALTPEDLALRHEVPLAETPEPEATDDDEPQLPPVPPPPGAEGSAETPGSAGSASSPVSAPSPEEDDDRTEALGLVGSGTTIALPIGTGAVAPVDTVGPALRARRRRRALVATLVVVLVAALAGGATLWWATWGPGAYTTVPSGLVGAEAEAATNALATLGLHADTSQAVHDDDVPAGSVVSVEPREGEEIHKEGTVRLVVSLGILMLTVPDDLVGATAEQAHARLAEARLEAAPDVLVHDDKVPAGEVMSVDQEEGTEVPHSTPVTLTVSDGPAPVTVPQVVGSQSKNASATLKSVGLKVKVTKEFSETVPEGAVISQTPEASSAAHRTDTVTIVVSKGPPLVEVPGVVGKSAADAEEILRKAGFVPDVKKQWGGLLNIVRFQSVDPGDKIPKGSTVSITVV</sequence>
<evidence type="ECO:0000256" key="4">
    <source>
        <dbReference type="ARBA" id="ARBA00022741"/>
    </source>
</evidence>
<keyword evidence="5 13" id="KW-0418">Kinase</keyword>
<dbReference type="NCBIfam" id="NF033483">
    <property type="entry name" value="PknB_PASTA_kin"/>
    <property type="match status" value="1"/>
</dbReference>
<dbReference type="RefSeq" id="WP_192281491.1">
    <property type="nucleotide sequence ID" value="NZ_JACZDF010000007.1"/>
</dbReference>
<keyword evidence="6" id="KW-0067">ATP-binding</keyword>
<evidence type="ECO:0000256" key="8">
    <source>
        <dbReference type="ARBA" id="ARBA00048679"/>
    </source>
</evidence>
<dbReference type="GO" id="GO:0016301">
    <property type="term" value="F:kinase activity"/>
    <property type="evidence" value="ECO:0007669"/>
    <property type="project" value="UniProtKB-KW"/>
</dbReference>
<dbReference type="SMART" id="SM00740">
    <property type="entry name" value="PASTA"/>
    <property type="match status" value="4"/>
</dbReference>
<evidence type="ECO:0000256" key="5">
    <source>
        <dbReference type="ARBA" id="ARBA00022777"/>
    </source>
</evidence>
<feature type="transmembrane region" description="Helical" evidence="10">
    <location>
        <begin position="390"/>
        <end position="412"/>
    </location>
</feature>
<dbReference type="PROSITE" id="PS50011">
    <property type="entry name" value="PROTEIN_KINASE_DOM"/>
    <property type="match status" value="1"/>
</dbReference>
<evidence type="ECO:0000256" key="2">
    <source>
        <dbReference type="ARBA" id="ARBA00022527"/>
    </source>
</evidence>
<feature type="compositionally biased region" description="Pro residues" evidence="9">
    <location>
        <begin position="312"/>
        <end position="321"/>
    </location>
</feature>
<feature type="compositionally biased region" description="Acidic residues" evidence="9">
    <location>
        <begin position="301"/>
        <end position="311"/>
    </location>
</feature>
<name>A0ABR9DT59_9MICO</name>
<evidence type="ECO:0000313" key="14">
    <source>
        <dbReference type="Proteomes" id="UP000642107"/>
    </source>
</evidence>
<dbReference type="PROSITE" id="PS00108">
    <property type="entry name" value="PROTEIN_KINASE_ST"/>
    <property type="match status" value="1"/>
</dbReference>
<feature type="domain" description="PASTA" evidence="12">
    <location>
        <begin position="621"/>
        <end position="684"/>
    </location>
</feature>
<reference evidence="13 14" key="1">
    <citation type="submission" date="2020-09" db="EMBL/GenBank/DDBJ databases">
        <title>Flavimobilis rhizosphaerae sp. nov., isolated from rhizosphere soil of Spartina alterniflora.</title>
        <authorList>
            <person name="Hanqin C."/>
        </authorList>
    </citation>
    <scope>NUCLEOTIDE SEQUENCE [LARGE SCALE GENOMIC DNA]</scope>
    <source>
        <strain evidence="13 14">GY 10621</strain>
    </source>
</reference>
<keyword evidence="3" id="KW-0808">Transferase</keyword>
<dbReference type="Pfam" id="PF00069">
    <property type="entry name" value="Pkinase"/>
    <property type="match status" value="1"/>
</dbReference>
<evidence type="ECO:0000259" key="11">
    <source>
        <dbReference type="PROSITE" id="PS50011"/>
    </source>
</evidence>
<dbReference type="CDD" id="cd14014">
    <property type="entry name" value="STKc_PknB_like"/>
    <property type="match status" value="1"/>
</dbReference>
<evidence type="ECO:0000256" key="9">
    <source>
        <dbReference type="SAM" id="MobiDB-lite"/>
    </source>
</evidence>
<feature type="domain" description="PASTA" evidence="12">
    <location>
        <begin position="490"/>
        <end position="553"/>
    </location>
</feature>
<dbReference type="PROSITE" id="PS51178">
    <property type="entry name" value="PASTA"/>
    <property type="match status" value="3"/>
</dbReference>
<organism evidence="13 14">
    <name type="scientific">Flavimobilis rhizosphaerae</name>
    <dbReference type="NCBI Taxonomy" id="2775421"/>
    <lineage>
        <taxon>Bacteria</taxon>
        <taxon>Bacillati</taxon>
        <taxon>Actinomycetota</taxon>
        <taxon>Actinomycetes</taxon>
        <taxon>Micrococcales</taxon>
        <taxon>Jonesiaceae</taxon>
        <taxon>Flavimobilis</taxon>
    </lineage>
</organism>
<keyword evidence="14" id="KW-1185">Reference proteome</keyword>
<feature type="domain" description="Protein kinase" evidence="11">
    <location>
        <begin position="18"/>
        <end position="277"/>
    </location>
</feature>
<protein>
    <recommendedName>
        <fullName evidence="1">non-specific serine/threonine protein kinase</fullName>
        <ecNumber evidence="1">2.7.11.1</ecNumber>
    </recommendedName>
</protein>
<evidence type="ECO:0000256" key="3">
    <source>
        <dbReference type="ARBA" id="ARBA00022679"/>
    </source>
</evidence>
<feature type="region of interest" description="Disordered" evidence="9">
    <location>
        <begin position="285"/>
        <end position="352"/>
    </location>
</feature>
<evidence type="ECO:0000256" key="6">
    <source>
        <dbReference type="ARBA" id="ARBA00022840"/>
    </source>
</evidence>
<dbReference type="PANTHER" id="PTHR43289">
    <property type="entry name" value="MITOGEN-ACTIVATED PROTEIN KINASE KINASE KINASE 20-RELATED"/>
    <property type="match status" value="1"/>
</dbReference>
<comment type="caution">
    <text evidence="13">The sequence shown here is derived from an EMBL/GenBank/DDBJ whole genome shotgun (WGS) entry which is preliminary data.</text>
</comment>
<keyword evidence="10" id="KW-0472">Membrane</keyword>
<evidence type="ECO:0000313" key="13">
    <source>
        <dbReference type="EMBL" id="MBD9700253.1"/>
    </source>
</evidence>
<dbReference type="InterPro" id="IPR011009">
    <property type="entry name" value="Kinase-like_dom_sf"/>
</dbReference>
<dbReference type="InterPro" id="IPR008271">
    <property type="entry name" value="Ser/Thr_kinase_AS"/>
</dbReference>
<keyword evidence="10" id="KW-0812">Transmembrane</keyword>
<comment type="catalytic activity">
    <reaction evidence="8">
        <text>L-seryl-[protein] + ATP = O-phospho-L-seryl-[protein] + ADP + H(+)</text>
        <dbReference type="Rhea" id="RHEA:17989"/>
        <dbReference type="Rhea" id="RHEA-COMP:9863"/>
        <dbReference type="Rhea" id="RHEA-COMP:11604"/>
        <dbReference type="ChEBI" id="CHEBI:15378"/>
        <dbReference type="ChEBI" id="CHEBI:29999"/>
        <dbReference type="ChEBI" id="CHEBI:30616"/>
        <dbReference type="ChEBI" id="CHEBI:83421"/>
        <dbReference type="ChEBI" id="CHEBI:456216"/>
        <dbReference type="EC" id="2.7.11.1"/>
    </reaction>
</comment>